<protein>
    <submittedName>
        <fullName evidence="2">ADYC domain-containing protein</fullName>
    </submittedName>
</protein>
<reference evidence="2" key="1">
    <citation type="submission" date="2022-11" db="EMBL/GenBank/DDBJ databases">
        <title>Minimal conservation of predation-associated metabolite biosynthetic gene clusters underscores biosynthetic potential of Myxococcota including descriptions for ten novel species: Archangium lansinium sp. nov., Myxococcus landrumus sp. nov., Nannocystis bai.</title>
        <authorList>
            <person name="Ahearne A."/>
            <person name="Stevens C."/>
            <person name="Dowd S."/>
        </authorList>
    </citation>
    <scope>NUCLEOTIDE SEQUENCE</scope>
    <source>
        <strain evidence="2">Fl3</strain>
    </source>
</reference>
<proteinExistence type="predicted"/>
<dbReference type="Pfam" id="PF20032">
    <property type="entry name" value="ADYC"/>
    <property type="match status" value="1"/>
</dbReference>
<evidence type="ECO:0000259" key="1">
    <source>
        <dbReference type="Pfam" id="PF20032"/>
    </source>
</evidence>
<dbReference type="InterPro" id="IPR045426">
    <property type="entry name" value="ADYC"/>
</dbReference>
<dbReference type="RefSeq" id="WP_269033654.1">
    <property type="nucleotide sequence ID" value="NZ_CP114040.1"/>
</dbReference>
<sequence>MNVRDLVPFVILSLGFVPACDELDEFDAVDEDLGAVMLRPGSGTSGGVWLNTSTIGATPFSELDLSGQVHAGVQFTGAQLLRPGNAWLDVTSGAVNQGTLEAKVGSTIYKGADLVGSRWQFTLFNADTDGDGDHDADDDPEVPVEIWIASYQQISPKEAHYTFETYDDDGNVVPVCEADAAGSRAMVPIKDITVNEVTGKMTKRSNTLYLACTSGAVGKAVQWGYRPWERSLEDFEVATRMVRADYCFTGHSFTQNGTHLQVQDRYNINTFLHSDDATEAVWSKSGVRCLNTPRNATYTAPQVQCNGQTLPTCPTNTTMTTYSDTLFWTKIDAAI</sequence>
<organism evidence="2 3">
    <name type="scientific">Nannocystis punicea</name>
    <dbReference type="NCBI Taxonomy" id="2995304"/>
    <lineage>
        <taxon>Bacteria</taxon>
        <taxon>Pseudomonadati</taxon>
        <taxon>Myxococcota</taxon>
        <taxon>Polyangia</taxon>
        <taxon>Nannocystales</taxon>
        <taxon>Nannocystaceae</taxon>
        <taxon>Nannocystis</taxon>
    </lineage>
</organism>
<accession>A0ABY7GWD7</accession>
<evidence type="ECO:0000313" key="3">
    <source>
        <dbReference type="Proteomes" id="UP001164459"/>
    </source>
</evidence>
<feature type="domain" description="ADYC" evidence="1">
    <location>
        <begin position="111"/>
        <end position="295"/>
    </location>
</feature>
<keyword evidence="3" id="KW-1185">Reference proteome</keyword>
<dbReference type="Proteomes" id="UP001164459">
    <property type="component" value="Chromosome"/>
</dbReference>
<evidence type="ECO:0000313" key="2">
    <source>
        <dbReference type="EMBL" id="WAS91290.1"/>
    </source>
</evidence>
<name>A0ABY7GWD7_9BACT</name>
<gene>
    <name evidence="2" type="ORF">O0S08_34315</name>
</gene>
<dbReference type="EMBL" id="CP114040">
    <property type="protein sequence ID" value="WAS91290.1"/>
    <property type="molecule type" value="Genomic_DNA"/>
</dbReference>